<proteinExistence type="predicted"/>
<dbReference type="EMBL" id="MOOB01000068">
    <property type="protein sequence ID" value="OQE76313.1"/>
    <property type="molecule type" value="Genomic_DNA"/>
</dbReference>
<evidence type="ECO:0000313" key="2">
    <source>
        <dbReference type="Proteomes" id="UP000191691"/>
    </source>
</evidence>
<dbReference type="AlphaFoldDB" id="A0A1V6XMD2"/>
<reference evidence="2" key="1">
    <citation type="journal article" date="2017" name="Nat. Microbiol.">
        <title>Global analysis of biosynthetic gene clusters reveals vast potential of secondary metabolite production in Penicillium species.</title>
        <authorList>
            <person name="Nielsen J.C."/>
            <person name="Grijseels S."/>
            <person name="Prigent S."/>
            <person name="Ji B."/>
            <person name="Dainat J."/>
            <person name="Nielsen K.F."/>
            <person name="Frisvad J.C."/>
            <person name="Workman M."/>
            <person name="Nielsen J."/>
        </authorList>
    </citation>
    <scope>NUCLEOTIDE SEQUENCE [LARGE SCALE GENOMIC DNA]</scope>
    <source>
        <strain evidence="2">IBT 13039</strain>
    </source>
</reference>
<sequence length="102" mass="11690">MAQRDFISMPDDCKIQILCSEPSETPSSLHLISNMPSEPEKWSRRLDICCMISFPLSVSTVVLFFAERDAALCTMGSFQALLICLKVHYFWRRRSAGRQQKS</sequence>
<dbReference type="Proteomes" id="UP000191691">
    <property type="component" value="Unassembled WGS sequence"/>
</dbReference>
<accession>A0A1V6XMD2</accession>
<keyword evidence="2" id="KW-1185">Reference proteome</keyword>
<organism evidence="1 2">
    <name type="scientific">Penicillium nalgiovense</name>
    <dbReference type="NCBI Taxonomy" id="60175"/>
    <lineage>
        <taxon>Eukaryota</taxon>
        <taxon>Fungi</taxon>
        <taxon>Dikarya</taxon>
        <taxon>Ascomycota</taxon>
        <taxon>Pezizomycotina</taxon>
        <taxon>Eurotiomycetes</taxon>
        <taxon>Eurotiomycetidae</taxon>
        <taxon>Eurotiales</taxon>
        <taxon>Aspergillaceae</taxon>
        <taxon>Penicillium</taxon>
    </lineage>
</organism>
<protein>
    <submittedName>
        <fullName evidence="1">Uncharacterized protein</fullName>
    </submittedName>
</protein>
<gene>
    <name evidence="1" type="ORF">PENNAL_c0068G00147</name>
</gene>
<comment type="caution">
    <text evidence="1">The sequence shown here is derived from an EMBL/GenBank/DDBJ whole genome shotgun (WGS) entry which is preliminary data.</text>
</comment>
<evidence type="ECO:0000313" key="1">
    <source>
        <dbReference type="EMBL" id="OQE76313.1"/>
    </source>
</evidence>
<name>A0A1V6XMD2_PENNA</name>